<reference evidence="3 4" key="1">
    <citation type="submission" date="2019-07" db="EMBL/GenBank/DDBJ databases">
        <title>Finished genome of Venturia effusa.</title>
        <authorList>
            <person name="Young C.A."/>
            <person name="Cox M.P."/>
            <person name="Ganley A.R.D."/>
            <person name="David W.J."/>
        </authorList>
    </citation>
    <scope>NUCLEOTIDE SEQUENCE [LARGE SCALE GENOMIC DNA]</scope>
    <source>
        <strain evidence="4">albino</strain>
    </source>
</reference>
<dbReference type="STRING" id="50376.A0A517L6K8"/>
<feature type="region of interest" description="Disordered" evidence="1">
    <location>
        <begin position="203"/>
        <end position="349"/>
    </location>
</feature>
<dbReference type="Proteomes" id="UP000316270">
    <property type="component" value="Chromosome 6"/>
</dbReference>
<gene>
    <name evidence="3" type="ORF">FKW77_000965</name>
</gene>
<dbReference type="PANTHER" id="PTHR38790">
    <property type="entry name" value="2EXR DOMAIN-CONTAINING PROTEIN-RELATED"/>
    <property type="match status" value="1"/>
</dbReference>
<evidence type="ECO:0000259" key="2">
    <source>
        <dbReference type="Pfam" id="PF24864"/>
    </source>
</evidence>
<evidence type="ECO:0000256" key="1">
    <source>
        <dbReference type="SAM" id="MobiDB-lite"/>
    </source>
</evidence>
<keyword evidence="4" id="KW-1185">Reference proteome</keyword>
<organism evidence="3 4">
    <name type="scientific">Venturia effusa</name>
    <dbReference type="NCBI Taxonomy" id="50376"/>
    <lineage>
        <taxon>Eukaryota</taxon>
        <taxon>Fungi</taxon>
        <taxon>Dikarya</taxon>
        <taxon>Ascomycota</taxon>
        <taxon>Pezizomycotina</taxon>
        <taxon>Dothideomycetes</taxon>
        <taxon>Pleosporomycetidae</taxon>
        <taxon>Venturiales</taxon>
        <taxon>Venturiaceae</taxon>
        <taxon>Venturia</taxon>
    </lineage>
</organism>
<feature type="domain" description="DUF7730" evidence="2">
    <location>
        <begin position="2"/>
        <end position="111"/>
    </location>
</feature>
<feature type="compositionally biased region" description="Basic and acidic residues" evidence="1">
    <location>
        <begin position="509"/>
        <end position="521"/>
    </location>
</feature>
<protein>
    <recommendedName>
        <fullName evidence="2">DUF7730 domain-containing protein</fullName>
    </recommendedName>
</protein>
<dbReference type="PANTHER" id="PTHR38790:SF4">
    <property type="entry name" value="2EXR DOMAIN-CONTAINING PROTEIN"/>
    <property type="match status" value="1"/>
</dbReference>
<feature type="compositionally biased region" description="Basic and acidic residues" evidence="1">
    <location>
        <begin position="291"/>
        <end position="300"/>
    </location>
</feature>
<accession>A0A517L6K8</accession>
<feature type="compositionally biased region" description="Basic and acidic residues" evidence="1">
    <location>
        <begin position="487"/>
        <end position="497"/>
    </location>
</feature>
<dbReference type="AlphaFoldDB" id="A0A517L6K8"/>
<name>A0A517L6K8_9PEZI</name>
<dbReference type="Pfam" id="PF24864">
    <property type="entry name" value="DUF7730"/>
    <property type="match status" value="1"/>
</dbReference>
<evidence type="ECO:0000313" key="4">
    <source>
        <dbReference type="Proteomes" id="UP000316270"/>
    </source>
</evidence>
<feature type="compositionally biased region" description="Low complexity" evidence="1">
    <location>
        <begin position="325"/>
        <end position="334"/>
    </location>
</feature>
<proteinExistence type="predicted"/>
<dbReference type="InterPro" id="IPR056632">
    <property type="entry name" value="DUF7730"/>
</dbReference>
<evidence type="ECO:0000313" key="3">
    <source>
        <dbReference type="EMBL" id="QDS71271.1"/>
    </source>
</evidence>
<dbReference type="EMBL" id="CP042190">
    <property type="protein sequence ID" value="QDS71271.1"/>
    <property type="molecule type" value="Genomic_DNA"/>
</dbReference>
<dbReference type="OrthoDB" id="62952at2759"/>
<sequence>MASPLLLLPAELRLHIWELLLAPLPRNDTITTVSRMCSSQLGNIHRTAVSHDWDSDCACNARSFYLLDNNKPLSPALLRANHHVYQEALPCLYRHRTFSTDPNRTYETLHDKVCDSWFLMDRFLAGLSETARSNIHSVKVPMLLSRFEVYGSRQAFYSIASRLPVLKNVHLEVCPIFPTSKYWLGPCMAFDAPIKIVVVDKNSRKTDPDATQGLPTPKRQRVRQGGSFPSPPSAYVNHSEESKGLAVPQNALRTSQRQRTRRPAGESRDSHSAIPFLPEEYDDPAPLQHVPSKDQREPVVSRKLAPTTSSAQHPTIEPEEPHSPPHSSSPDPTSNEAADPHPPSPFSEGQRVYLNLASLQREYPFYPGRRNPVLITMSLCESFIIVAREYDETPFGVLWRYRLAGERPWKWFSEQELVDEEGRDWLDLRIAAGNKKRNEDGGLGRPGRRKRPGPKQREKVEYRPQGPVLGEEIVRNPEVTPGTVPVEQHDENNEDGKGLLVRGDELEDPWARSRQDELWER</sequence>
<feature type="region of interest" description="Disordered" evidence="1">
    <location>
        <begin position="436"/>
        <end position="521"/>
    </location>
</feature>